<organism evidence="8 9">
    <name type="scientific">Apostasia shenzhenica</name>
    <dbReference type="NCBI Taxonomy" id="1088818"/>
    <lineage>
        <taxon>Eukaryota</taxon>
        <taxon>Viridiplantae</taxon>
        <taxon>Streptophyta</taxon>
        <taxon>Embryophyta</taxon>
        <taxon>Tracheophyta</taxon>
        <taxon>Spermatophyta</taxon>
        <taxon>Magnoliopsida</taxon>
        <taxon>Liliopsida</taxon>
        <taxon>Asparagales</taxon>
        <taxon>Orchidaceae</taxon>
        <taxon>Apostasioideae</taxon>
        <taxon>Apostasia</taxon>
    </lineage>
</organism>
<dbReference type="EC" id="1.14.11.-" evidence="8"/>
<evidence type="ECO:0000256" key="3">
    <source>
        <dbReference type="ARBA" id="ARBA00022723"/>
    </source>
</evidence>
<dbReference type="InterPro" id="IPR004574">
    <property type="entry name" value="Alkb"/>
</dbReference>
<evidence type="ECO:0000259" key="7">
    <source>
        <dbReference type="Pfam" id="PF13532"/>
    </source>
</evidence>
<dbReference type="PANTHER" id="PTHR16557:SF2">
    <property type="entry name" value="NUCLEIC ACID DIOXYGENASE ALKBH1"/>
    <property type="match status" value="1"/>
</dbReference>
<dbReference type="GO" id="GO:0035516">
    <property type="term" value="F:broad specificity oxidative DNA demethylase activity"/>
    <property type="evidence" value="ECO:0007669"/>
    <property type="project" value="TreeGrafter"/>
</dbReference>
<evidence type="ECO:0000256" key="5">
    <source>
        <dbReference type="ARBA" id="ARBA00023002"/>
    </source>
</evidence>
<name>A0A2H9ZSS5_9ASPA</name>
<dbReference type="PANTHER" id="PTHR16557">
    <property type="entry name" value="ALKYLATED DNA REPAIR PROTEIN ALKB-RELATED"/>
    <property type="match status" value="1"/>
</dbReference>
<keyword evidence="6" id="KW-0408">Iron</keyword>
<evidence type="ECO:0000313" key="8">
    <source>
        <dbReference type="EMBL" id="PKA46347.1"/>
    </source>
</evidence>
<dbReference type="InterPro" id="IPR037151">
    <property type="entry name" value="AlkB-like_sf"/>
</dbReference>
<sequence length="96" mass="11309">MMCLGKNWDPESRLYEERRRFDDARAPEIPVEFKRLVDEVLHASHVFLRQSVKHVDELPLMSPDICIVNFYSHSGRLGLHQVKLLYIQEPVFGIVF</sequence>
<feature type="domain" description="Alpha-ketoglutarate-dependent dioxygenase AlkB-like" evidence="7">
    <location>
        <begin position="4"/>
        <end position="81"/>
    </location>
</feature>
<keyword evidence="9" id="KW-1185">Reference proteome</keyword>
<evidence type="ECO:0000256" key="4">
    <source>
        <dbReference type="ARBA" id="ARBA00022964"/>
    </source>
</evidence>
<dbReference type="Gene3D" id="2.60.120.590">
    <property type="entry name" value="Alpha-ketoglutarate-dependent dioxygenase AlkB-like"/>
    <property type="match status" value="1"/>
</dbReference>
<comment type="similarity">
    <text evidence="2">Belongs to the alkB family.</text>
</comment>
<gene>
    <name evidence="8" type="ORF">AXF42_Ash021670</name>
</gene>
<dbReference type="InterPro" id="IPR027450">
    <property type="entry name" value="AlkB-like"/>
</dbReference>
<accession>A0A2H9ZSS5</accession>
<dbReference type="Pfam" id="PF13532">
    <property type="entry name" value="2OG-FeII_Oxy_2"/>
    <property type="match status" value="1"/>
</dbReference>
<dbReference type="GO" id="GO:0035515">
    <property type="term" value="F:oxidative RNA demethylase activity"/>
    <property type="evidence" value="ECO:0007669"/>
    <property type="project" value="TreeGrafter"/>
</dbReference>
<protein>
    <submittedName>
        <fullName evidence="8">Alkylated DNA repair protein</fullName>
        <ecNumber evidence="8">1.14.11.-</ecNumber>
    </submittedName>
</protein>
<keyword evidence="3" id="KW-0479">Metal-binding</keyword>
<evidence type="ECO:0000256" key="2">
    <source>
        <dbReference type="ARBA" id="ARBA00007879"/>
    </source>
</evidence>
<comment type="cofactor">
    <cofactor evidence="1">
        <name>Fe(2+)</name>
        <dbReference type="ChEBI" id="CHEBI:29033"/>
    </cofactor>
</comment>
<dbReference type="STRING" id="1088818.A0A2H9ZSS5"/>
<evidence type="ECO:0000256" key="1">
    <source>
        <dbReference type="ARBA" id="ARBA00001954"/>
    </source>
</evidence>
<keyword evidence="5 8" id="KW-0560">Oxidoreductase</keyword>
<proteinExistence type="inferred from homology"/>
<dbReference type="AlphaFoldDB" id="A0A2H9ZSS5"/>
<dbReference type="EMBL" id="KZ454270">
    <property type="protein sequence ID" value="PKA46347.1"/>
    <property type="molecule type" value="Genomic_DNA"/>
</dbReference>
<dbReference type="Proteomes" id="UP000236161">
    <property type="component" value="Unassembled WGS sequence"/>
</dbReference>
<dbReference type="GO" id="GO:0008198">
    <property type="term" value="F:ferrous iron binding"/>
    <property type="evidence" value="ECO:0007669"/>
    <property type="project" value="TreeGrafter"/>
</dbReference>
<evidence type="ECO:0000256" key="6">
    <source>
        <dbReference type="ARBA" id="ARBA00023004"/>
    </source>
</evidence>
<dbReference type="SUPFAM" id="SSF51197">
    <property type="entry name" value="Clavaminate synthase-like"/>
    <property type="match status" value="1"/>
</dbReference>
<dbReference type="OrthoDB" id="6614653at2759"/>
<reference evidence="8 9" key="1">
    <citation type="journal article" date="2017" name="Nature">
        <title>The Apostasia genome and the evolution of orchids.</title>
        <authorList>
            <person name="Zhang G.Q."/>
            <person name="Liu K.W."/>
            <person name="Li Z."/>
            <person name="Lohaus R."/>
            <person name="Hsiao Y.Y."/>
            <person name="Niu S.C."/>
            <person name="Wang J.Y."/>
            <person name="Lin Y.C."/>
            <person name="Xu Q."/>
            <person name="Chen L.J."/>
            <person name="Yoshida K."/>
            <person name="Fujiwara S."/>
            <person name="Wang Z.W."/>
            <person name="Zhang Y.Q."/>
            <person name="Mitsuda N."/>
            <person name="Wang M."/>
            <person name="Liu G.H."/>
            <person name="Pecoraro L."/>
            <person name="Huang H.X."/>
            <person name="Xiao X.J."/>
            <person name="Lin M."/>
            <person name="Wu X.Y."/>
            <person name="Wu W.L."/>
            <person name="Chen Y.Y."/>
            <person name="Chang S.B."/>
            <person name="Sakamoto S."/>
            <person name="Ohme-Takagi M."/>
            <person name="Yagi M."/>
            <person name="Zeng S.J."/>
            <person name="Shen C.Y."/>
            <person name="Yeh C.M."/>
            <person name="Luo Y.B."/>
            <person name="Tsai W.C."/>
            <person name="Van de Peer Y."/>
            <person name="Liu Z.J."/>
        </authorList>
    </citation>
    <scope>NUCLEOTIDE SEQUENCE [LARGE SCALE GENOMIC DNA]</scope>
    <source>
        <strain evidence="9">cv. Shenzhen</strain>
        <tissue evidence="8">Stem</tissue>
    </source>
</reference>
<dbReference type="GO" id="GO:0005737">
    <property type="term" value="C:cytoplasm"/>
    <property type="evidence" value="ECO:0007669"/>
    <property type="project" value="TreeGrafter"/>
</dbReference>
<dbReference type="GO" id="GO:0035513">
    <property type="term" value="P:oxidative RNA demethylation"/>
    <property type="evidence" value="ECO:0007669"/>
    <property type="project" value="TreeGrafter"/>
</dbReference>
<keyword evidence="4" id="KW-0223">Dioxygenase</keyword>
<evidence type="ECO:0000313" key="9">
    <source>
        <dbReference type="Proteomes" id="UP000236161"/>
    </source>
</evidence>